<comment type="caution">
    <text evidence="3">The sequence shown here is derived from an EMBL/GenBank/DDBJ whole genome shotgun (WGS) entry which is preliminary data.</text>
</comment>
<dbReference type="Pfam" id="PF13464">
    <property type="entry name" value="RodZ_C"/>
    <property type="match status" value="1"/>
</dbReference>
<dbReference type="AlphaFoldDB" id="A0A7W9YP31"/>
<keyword evidence="3" id="KW-0282">Flagellum</keyword>
<evidence type="ECO:0000313" key="3">
    <source>
        <dbReference type="EMBL" id="MBB6174626.1"/>
    </source>
</evidence>
<feature type="domain" description="Cytoskeleton protein RodZ-like C-terminal" evidence="2">
    <location>
        <begin position="77"/>
        <end position="134"/>
    </location>
</feature>
<keyword evidence="3" id="KW-0969">Cilium</keyword>
<keyword evidence="4" id="KW-1185">Reference proteome</keyword>
<name>A0A7W9YP31_9ACTN</name>
<keyword evidence="3" id="KW-0966">Cell projection</keyword>
<keyword evidence="1" id="KW-0812">Transmembrane</keyword>
<feature type="transmembrane region" description="Helical" evidence="1">
    <location>
        <begin position="12"/>
        <end position="36"/>
    </location>
</feature>
<keyword evidence="1" id="KW-0472">Membrane</keyword>
<evidence type="ECO:0000256" key="1">
    <source>
        <dbReference type="SAM" id="Phobius"/>
    </source>
</evidence>
<protein>
    <submittedName>
        <fullName evidence="3">Archaellum component FlaF (FlaF/FlaG flagellin family)</fullName>
    </submittedName>
</protein>
<keyword evidence="1" id="KW-1133">Transmembrane helix</keyword>
<dbReference type="Proteomes" id="UP000546642">
    <property type="component" value="Unassembled WGS sequence"/>
</dbReference>
<organism evidence="3 4">
    <name type="scientific">Nocardiopsis mwathae</name>
    <dbReference type="NCBI Taxonomy" id="1472723"/>
    <lineage>
        <taxon>Bacteria</taxon>
        <taxon>Bacillati</taxon>
        <taxon>Actinomycetota</taxon>
        <taxon>Actinomycetes</taxon>
        <taxon>Streptosporangiales</taxon>
        <taxon>Nocardiopsidaceae</taxon>
        <taxon>Nocardiopsis</taxon>
    </lineage>
</organism>
<dbReference type="EMBL" id="JACHDS010000001">
    <property type="protein sequence ID" value="MBB6174626.1"/>
    <property type="molecule type" value="Genomic_DNA"/>
</dbReference>
<sequence>MGRHRNDPRGVGQVVAIVGAVVLFITLVVLGGYFLYQSLPASSSNAVISEGSETSADARSEAAKQEVVYVKVLGDSSDVLVRVPGGDVLTDVTMRQGQYVSFDEPSLAVTIGDPDAVEVYVNGERMNVSGEEPGYTFTAEAP</sequence>
<proteinExistence type="predicted"/>
<evidence type="ECO:0000313" key="4">
    <source>
        <dbReference type="Proteomes" id="UP000546642"/>
    </source>
</evidence>
<accession>A0A7W9YP31</accession>
<gene>
    <name evidence="3" type="ORF">HNR23_004686</name>
</gene>
<dbReference type="InterPro" id="IPR025194">
    <property type="entry name" value="RodZ-like_C"/>
</dbReference>
<reference evidence="3 4" key="1">
    <citation type="submission" date="2020-08" db="EMBL/GenBank/DDBJ databases">
        <title>Sequencing the genomes of 1000 actinobacteria strains.</title>
        <authorList>
            <person name="Klenk H.-P."/>
        </authorList>
    </citation>
    <scope>NUCLEOTIDE SEQUENCE [LARGE SCALE GENOMIC DNA]</scope>
    <source>
        <strain evidence="3 4">DSM 46659</strain>
    </source>
</reference>
<evidence type="ECO:0000259" key="2">
    <source>
        <dbReference type="Pfam" id="PF13464"/>
    </source>
</evidence>